<dbReference type="Pfam" id="PF00491">
    <property type="entry name" value="Arginase"/>
    <property type="match status" value="1"/>
</dbReference>
<dbReference type="KEGG" id="tim:GMBLW1_12450"/>
<reference evidence="4" key="1">
    <citation type="submission" date="2019-04" db="EMBL/GenBank/DDBJ databases">
        <authorList>
            <consortium name="Science for Life Laboratories"/>
        </authorList>
    </citation>
    <scope>NUCLEOTIDE SEQUENCE</scope>
    <source>
        <strain evidence="4">MBLW1</strain>
    </source>
</reference>
<evidence type="ECO:0000256" key="3">
    <source>
        <dbReference type="PROSITE-ProRule" id="PRU00742"/>
    </source>
</evidence>
<dbReference type="GO" id="GO:0033389">
    <property type="term" value="P:putrescine biosynthetic process from arginine, via agmatine"/>
    <property type="evidence" value="ECO:0007669"/>
    <property type="project" value="TreeGrafter"/>
</dbReference>
<dbReference type="Proteomes" id="UP000464378">
    <property type="component" value="Chromosome"/>
</dbReference>
<keyword evidence="1" id="KW-0479">Metal-binding</keyword>
<dbReference type="PROSITE" id="PS51409">
    <property type="entry name" value="ARGINASE_2"/>
    <property type="match status" value="1"/>
</dbReference>
<dbReference type="EMBL" id="LR586016">
    <property type="protein sequence ID" value="VIP02715.1"/>
    <property type="molecule type" value="Genomic_DNA"/>
</dbReference>
<name>A0A6C2YNT4_9BACT</name>
<dbReference type="PANTHER" id="PTHR11358:SF26">
    <property type="entry name" value="GUANIDINO ACID HYDROLASE, MITOCHONDRIAL"/>
    <property type="match status" value="1"/>
</dbReference>
<dbReference type="GO" id="GO:0008783">
    <property type="term" value="F:agmatinase activity"/>
    <property type="evidence" value="ECO:0007669"/>
    <property type="project" value="TreeGrafter"/>
</dbReference>
<accession>A0A6C2YNT4</accession>
<dbReference type="AlphaFoldDB" id="A0A6C2YNT4"/>
<organism evidence="4">
    <name type="scientific">Tuwongella immobilis</name>
    <dbReference type="NCBI Taxonomy" id="692036"/>
    <lineage>
        <taxon>Bacteria</taxon>
        <taxon>Pseudomonadati</taxon>
        <taxon>Planctomycetota</taxon>
        <taxon>Planctomycetia</taxon>
        <taxon>Gemmatales</taxon>
        <taxon>Gemmataceae</taxon>
        <taxon>Tuwongella</taxon>
    </lineage>
</organism>
<evidence type="ECO:0000313" key="5">
    <source>
        <dbReference type="Proteomes" id="UP000464378"/>
    </source>
</evidence>
<dbReference type="InterPro" id="IPR006035">
    <property type="entry name" value="Ureohydrolase"/>
</dbReference>
<keyword evidence="5" id="KW-1185">Reference proteome</keyword>
<dbReference type="InterPro" id="IPR023696">
    <property type="entry name" value="Ureohydrolase_dom_sf"/>
</dbReference>
<dbReference type="PANTHER" id="PTHR11358">
    <property type="entry name" value="ARGINASE/AGMATINASE"/>
    <property type="match status" value="1"/>
</dbReference>
<dbReference type="EMBL" id="LR593887">
    <property type="protein sequence ID" value="VTS02236.1"/>
    <property type="molecule type" value="Genomic_DNA"/>
</dbReference>
<dbReference type="FunCoup" id="A0A6C2YNT4">
    <property type="interactions" value="425"/>
</dbReference>
<dbReference type="InParanoid" id="A0A6C2YNT4"/>
<dbReference type="GO" id="GO:0046872">
    <property type="term" value="F:metal ion binding"/>
    <property type="evidence" value="ECO:0007669"/>
    <property type="project" value="UniProtKB-KW"/>
</dbReference>
<protein>
    <recommendedName>
        <fullName evidence="6">Arginase</fullName>
    </recommendedName>
</protein>
<evidence type="ECO:0000313" key="4">
    <source>
        <dbReference type="EMBL" id="VIP02715.1"/>
    </source>
</evidence>
<comment type="similarity">
    <text evidence="3">Belongs to the arginase family.</text>
</comment>
<evidence type="ECO:0000256" key="2">
    <source>
        <dbReference type="ARBA" id="ARBA00022801"/>
    </source>
</evidence>
<proteinExistence type="inferred from homology"/>
<gene>
    <name evidence="4" type="ORF">GMBLW1_12450</name>
</gene>
<dbReference type="RefSeq" id="WP_162657862.1">
    <property type="nucleotide sequence ID" value="NZ_LR593887.1"/>
</dbReference>
<evidence type="ECO:0008006" key="6">
    <source>
        <dbReference type="Google" id="ProtNLM"/>
    </source>
</evidence>
<sequence length="276" mass="31464">MSAPLPKTWVQLFPFDLFGSSGTAAGAELLGDAIREMLDDNRRETIPTRSVAYQSHIKIHEQLFETIDDLQQWRGIGKRLARKRFQTNDRLLWITGNHLGALPVLESLPPQTTVFQWDAHLDIYTLHDSTPELSHGNFLLELPVGTPEIIQIGHRDLFLSQEMVATRFHERYPAPEMHLHGEQCLHRLRAASQRAEKIWVDIDCDAIDPATFPAVLQPQPFGLSSGQLWQSLGCLDWNKVIGISLSEFAPARDQNDQSLALLIWLIEAIFLLWYEK</sequence>
<dbReference type="SUPFAM" id="SSF52768">
    <property type="entry name" value="Arginase/deacetylase"/>
    <property type="match status" value="1"/>
</dbReference>
<evidence type="ECO:0000256" key="1">
    <source>
        <dbReference type="ARBA" id="ARBA00022723"/>
    </source>
</evidence>
<dbReference type="Gene3D" id="3.40.800.10">
    <property type="entry name" value="Ureohydrolase domain"/>
    <property type="match status" value="1"/>
</dbReference>
<keyword evidence="2" id="KW-0378">Hydrolase</keyword>